<evidence type="ECO:0000313" key="2">
    <source>
        <dbReference type="EMBL" id="QTD56794.1"/>
    </source>
</evidence>
<organism evidence="2 3">
    <name type="scientific">Parasphingorhabdus cellanae</name>
    <dbReference type="NCBI Taxonomy" id="2806553"/>
    <lineage>
        <taxon>Bacteria</taxon>
        <taxon>Pseudomonadati</taxon>
        <taxon>Pseudomonadota</taxon>
        <taxon>Alphaproteobacteria</taxon>
        <taxon>Sphingomonadales</taxon>
        <taxon>Sphingomonadaceae</taxon>
        <taxon>Parasphingorhabdus</taxon>
    </lineage>
</organism>
<accession>A0ABX7T5C5</accession>
<dbReference type="Proteomes" id="UP000663923">
    <property type="component" value="Chromosome"/>
</dbReference>
<protein>
    <submittedName>
        <fullName evidence="2">Uncharacterized protein</fullName>
    </submittedName>
</protein>
<reference evidence="2 3" key="1">
    <citation type="submission" date="2021-03" db="EMBL/GenBank/DDBJ databases">
        <title>Complete genome of Parasphingorhabdus_sp.JHSY0214.</title>
        <authorList>
            <person name="Yoo J.H."/>
            <person name="Bae J.W."/>
        </authorList>
    </citation>
    <scope>NUCLEOTIDE SEQUENCE [LARGE SCALE GENOMIC DNA]</scope>
    <source>
        <strain evidence="2 3">JHSY0214</strain>
    </source>
</reference>
<evidence type="ECO:0000313" key="3">
    <source>
        <dbReference type="Proteomes" id="UP000663923"/>
    </source>
</evidence>
<sequence>MKNVTLAAAAALISTTATPAFADSAIDTETMVETAAPQQHQAIDLPIGHFNLAGVTTDQGYSFMATMVDIFEPGYRVQDNGARPASKPNESLASLLVSEEFSYRSTAQDSGVDAVNPGRFISSSVRSDYLSDAGPAAADKSSIGIRFGF</sequence>
<gene>
    <name evidence="2" type="ORF">J4G78_04235</name>
</gene>
<name>A0ABX7T5C5_9SPHN</name>
<dbReference type="EMBL" id="CP071794">
    <property type="protein sequence ID" value="QTD56794.1"/>
    <property type="molecule type" value="Genomic_DNA"/>
</dbReference>
<feature type="signal peptide" evidence="1">
    <location>
        <begin position="1"/>
        <end position="22"/>
    </location>
</feature>
<feature type="chain" id="PRO_5047152486" evidence="1">
    <location>
        <begin position="23"/>
        <end position="149"/>
    </location>
</feature>
<proteinExistence type="predicted"/>
<keyword evidence="3" id="KW-1185">Reference proteome</keyword>
<evidence type="ECO:0000256" key="1">
    <source>
        <dbReference type="SAM" id="SignalP"/>
    </source>
</evidence>
<dbReference type="RefSeq" id="WP_207988772.1">
    <property type="nucleotide sequence ID" value="NZ_CP071794.1"/>
</dbReference>
<keyword evidence="1" id="KW-0732">Signal</keyword>